<dbReference type="Proteomes" id="UP000289775">
    <property type="component" value="Unassembled WGS sequence"/>
</dbReference>
<evidence type="ECO:0000259" key="1">
    <source>
        <dbReference type="PROSITE" id="PS51471"/>
    </source>
</evidence>
<evidence type="ECO:0000313" key="2">
    <source>
        <dbReference type="EMBL" id="RYJ45110.1"/>
    </source>
</evidence>
<organism evidence="2 3">
    <name type="scientific">Flavobacterium beibuense</name>
    <dbReference type="NCBI Taxonomy" id="657326"/>
    <lineage>
        <taxon>Bacteria</taxon>
        <taxon>Pseudomonadati</taxon>
        <taxon>Bacteroidota</taxon>
        <taxon>Flavobacteriia</taxon>
        <taxon>Flavobacteriales</taxon>
        <taxon>Flavobacteriaceae</taxon>
        <taxon>Flavobacterium</taxon>
    </lineage>
</organism>
<gene>
    <name evidence="2" type="ORF">NU09_0744</name>
</gene>
<dbReference type="Gene3D" id="2.60.120.590">
    <property type="entry name" value="Alpha-ketoglutarate-dependent dioxygenase AlkB-like"/>
    <property type="match status" value="1"/>
</dbReference>
<dbReference type="AlphaFoldDB" id="A0A444WGW8"/>
<dbReference type="GO" id="GO:0006307">
    <property type="term" value="P:DNA alkylation repair"/>
    <property type="evidence" value="ECO:0007669"/>
    <property type="project" value="InterPro"/>
</dbReference>
<dbReference type="OrthoDB" id="190276at2"/>
<name>A0A444WGW8_9FLAO</name>
<proteinExistence type="predicted"/>
<sequence>MEKEDLFKEIILINDLSLKNDLFDYIKQNTLWDESFKSRKTASYGVPYNYSGISYENTAFPDYLSELNNLVEKHCGYKPNNCLINYYIDGLSKMGFHSDQFDILADKTGIAIFSLGNKRIMRFKNKNDKNQIIDITLEPNSLFYMTQEVQKYWLHSILESNNENDERISITLRKLIVQ</sequence>
<dbReference type="RefSeq" id="WP_129749908.1">
    <property type="nucleotide sequence ID" value="NZ_JUIW01000002.1"/>
</dbReference>
<dbReference type="PANTHER" id="PTHR31212">
    <property type="entry name" value="ALPHA-KETOGLUTARATE-DEPENDENT DIOXYGENASE ALKB HOMOLOG 3"/>
    <property type="match status" value="1"/>
</dbReference>
<dbReference type="PANTHER" id="PTHR31212:SF4">
    <property type="entry name" value="ALPHA-KETOGLUTARATE-DEPENDENT DIOXYGENASE ALKB HOMOLOG 3"/>
    <property type="match status" value="1"/>
</dbReference>
<protein>
    <submittedName>
        <fullName evidence="2">2OG-Fe(II) oxygenase</fullName>
    </submittedName>
</protein>
<dbReference type="GO" id="GO:0051213">
    <property type="term" value="F:dioxygenase activity"/>
    <property type="evidence" value="ECO:0007669"/>
    <property type="project" value="InterPro"/>
</dbReference>
<dbReference type="PROSITE" id="PS51471">
    <property type="entry name" value="FE2OG_OXY"/>
    <property type="match status" value="1"/>
</dbReference>
<dbReference type="InterPro" id="IPR027450">
    <property type="entry name" value="AlkB-like"/>
</dbReference>
<dbReference type="EMBL" id="JUIW01000002">
    <property type="protein sequence ID" value="RYJ45110.1"/>
    <property type="molecule type" value="Genomic_DNA"/>
</dbReference>
<evidence type="ECO:0000313" key="3">
    <source>
        <dbReference type="Proteomes" id="UP000289775"/>
    </source>
</evidence>
<dbReference type="InterPro" id="IPR032854">
    <property type="entry name" value="ALKBH3"/>
</dbReference>
<keyword evidence="3" id="KW-1185">Reference proteome</keyword>
<dbReference type="SUPFAM" id="SSF51197">
    <property type="entry name" value="Clavaminate synthase-like"/>
    <property type="match status" value="1"/>
</dbReference>
<dbReference type="InterPro" id="IPR005123">
    <property type="entry name" value="Oxoglu/Fe-dep_dioxygenase_dom"/>
</dbReference>
<feature type="domain" description="Fe2OG dioxygenase" evidence="1">
    <location>
        <begin position="78"/>
        <end position="176"/>
    </location>
</feature>
<dbReference type="InterPro" id="IPR037151">
    <property type="entry name" value="AlkB-like_sf"/>
</dbReference>
<dbReference type="Pfam" id="PF13532">
    <property type="entry name" value="2OG-FeII_Oxy_2"/>
    <property type="match status" value="1"/>
</dbReference>
<reference evidence="2 3" key="1">
    <citation type="submission" date="2014-12" db="EMBL/GenBank/DDBJ databases">
        <title>Genome sequence of Flavobacterium beibuense RSKm HC5.</title>
        <authorList>
            <person name="Kim J.F."/>
            <person name="Song J.Y."/>
            <person name="Kwak M.-J."/>
            <person name="Lee S.-W."/>
        </authorList>
    </citation>
    <scope>NUCLEOTIDE SEQUENCE [LARGE SCALE GENOMIC DNA]</scope>
    <source>
        <strain evidence="2 3">RSKm HC5</strain>
    </source>
</reference>
<accession>A0A444WGW8</accession>
<comment type="caution">
    <text evidence="2">The sequence shown here is derived from an EMBL/GenBank/DDBJ whole genome shotgun (WGS) entry which is preliminary data.</text>
</comment>